<dbReference type="PRINTS" id="PR00097">
    <property type="entry name" value="ANTSNTHASEII"/>
</dbReference>
<dbReference type="EMBL" id="JABEVU030000001">
    <property type="protein sequence ID" value="MDB0581160.1"/>
    <property type="molecule type" value="Genomic_DNA"/>
</dbReference>
<dbReference type="Proteomes" id="UP000216682">
    <property type="component" value="Unassembled WGS sequence"/>
</dbReference>
<dbReference type="AlphaFoldDB" id="A0A0C2H7R8"/>
<comment type="caution">
    <text evidence="3">The sequence shown here is derived from an EMBL/GenBank/DDBJ whole genome shotgun (WGS) entry which is preliminary data.</text>
</comment>
<accession>A0A0C2H7R8</accession>
<feature type="domain" description="Glutamine amidotransferase" evidence="2">
    <location>
        <begin position="4"/>
        <end position="185"/>
    </location>
</feature>
<evidence type="ECO:0000313" key="7">
    <source>
        <dbReference type="Proteomes" id="UP000216682"/>
    </source>
</evidence>
<evidence type="ECO:0000313" key="4">
    <source>
        <dbReference type="EMBL" id="MDB0581160.1"/>
    </source>
</evidence>
<dbReference type="PRINTS" id="PR00099">
    <property type="entry name" value="CPSGATASE"/>
</dbReference>
<dbReference type="InterPro" id="IPR017926">
    <property type="entry name" value="GATASE"/>
</dbReference>
<dbReference type="STRING" id="45670.SN16_10115"/>
<dbReference type="GO" id="GO:0016740">
    <property type="term" value="F:transferase activity"/>
    <property type="evidence" value="ECO:0007669"/>
    <property type="project" value="UniProtKB-KW"/>
</dbReference>
<sequence>MIYMIDHFDSFTYNIVQALGEMGEEIVVRRNDAIDFDEIDRLAPDLIFLSPGPKRPEDTGMTMEVVRRYSGQIPIFGVCLGHQTIAHVFGGSVRRTGKLMHGKTSELHHGDTDIYAGISQGSEVMNYHSLVVDEATLPECIVVTAQSELGEILGIRHESLPVEGVQFHPESIGSAEGLTLLRNVLEKYCRNTKTPLKQ</sequence>
<evidence type="ECO:0000313" key="3">
    <source>
        <dbReference type="EMBL" id="KIH69875.1"/>
    </source>
</evidence>
<dbReference type="PANTHER" id="PTHR43418">
    <property type="entry name" value="MULTIFUNCTIONAL TRYPTOPHAN BIOSYNTHESIS PROTEIN-RELATED"/>
    <property type="match status" value="1"/>
</dbReference>
<proteinExistence type="predicted"/>
<reference evidence="4" key="3">
    <citation type="submission" date="2020-04" db="EMBL/GenBank/DDBJ databases">
        <authorList>
            <person name="Tanveer F."/>
            <person name="Xie Y."/>
            <person name="Shinwari Z.K."/>
        </authorList>
    </citation>
    <scope>NUCLEOTIDE SEQUENCE</scope>
    <source>
        <strain evidence="4">MOSEL-ME25</strain>
    </source>
</reference>
<dbReference type="Pfam" id="PF00117">
    <property type="entry name" value="GATase"/>
    <property type="match status" value="1"/>
</dbReference>
<dbReference type="FunFam" id="3.40.50.880:FF:000003">
    <property type="entry name" value="Anthranilate synthase component II"/>
    <property type="match status" value="1"/>
</dbReference>
<dbReference type="GO" id="GO:0000162">
    <property type="term" value="P:L-tryptophan biosynthetic process"/>
    <property type="evidence" value="ECO:0007669"/>
    <property type="project" value="TreeGrafter"/>
</dbReference>
<evidence type="ECO:0000259" key="2">
    <source>
        <dbReference type="Pfam" id="PF00117"/>
    </source>
</evidence>
<evidence type="ECO:0000256" key="1">
    <source>
        <dbReference type="ARBA" id="ARBA00022962"/>
    </source>
</evidence>
<dbReference type="InterPro" id="IPR029062">
    <property type="entry name" value="Class_I_gatase-like"/>
</dbReference>
<reference evidence="3 6" key="1">
    <citation type="submission" date="2015-01" db="EMBL/GenBank/DDBJ databases">
        <title>Genome sequences of high lactate-tolerant strain Salinicoccus roseus W12 with industrial interest.</title>
        <authorList>
            <person name="Wang H."/>
            <person name="Yu B."/>
        </authorList>
    </citation>
    <scope>NUCLEOTIDE SEQUENCE [LARGE SCALE GENOMIC DNA]</scope>
    <source>
        <strain evidence="3 6">W12</strain>
    </source>
</reference>
<reference evidence="4" key="4">
    <citation type="submission" date="2022-12" db="EMBL/GenBank/DDBJ databases">
        <title>Genome analysis and biological profiling of marine Salinicoccus roseus MOSEL-ME25.</title>
        <authorList>
            <person name="Mirza F.T."/>
            <person name="Xie Y."/>
            <person name="Shinwari Z.K."/>
        </authorList>
    </citation>
    <scope>NUCLEOTIDE SEQUENCE</scope>
    <source>
        <strain evidence="4">MOSEL-ME25</strain>
    </source>
</reference>
<dbReference type="PANTHER" id="PTHR43418:SF4">
    <property type="entry name" value="MULTIFUNCTIONAL TRYPTOPHAN BIOSYNTHESIS PROTEIN"/>
    <property type="match status" value="1"/>
</dbReference>
<evidence type="ECO:0000313" key="5">
    <source>
        <dbReference type="EMBL" id="OZT77751.1"/>
    </source>
</evidence>
<dbReference type="GO" id="GO:0005829">
    <property type="term" value="C:cytosol"/>
    <property type="evidence" value="ECO:0007669"/>
    <property type="project" value="TreeGrafter"/>
</dbReference>
<evidence type="ECO:0000313" key="6">
    <source>
        <dbReference type="Proteomes" id="UP000031546"/>
    </source>
</evidence>
<dbReference type="OrthoDB" id="9804328at2"/>
<dbReference type="InterPro" id="IPR050472">
    <property type="entry name" value="Anth_synth/Amidotransfase"/>
</dbReference>
<evidence type="ECO:0000313" key="8">
    <source>
        <dbReference type="Proteomes" id="UP000527860"/>
    </source>
</evidence>
<dbReference type="NCBIfam" id="TIGR00566">
    <property type="entry name" value="trpG_papA"/>
    <property type="match status" value="1"/>
</dbReference>
<dbReference type="Proteomes" id="UP000031546">
    <property type="component" value="Unassembled WGS sequence"/>
</dbReference>
<dbReference type="SUPFAM" id="SSF52317">
    <property type="entry name" value="Class I glutamine amidotransferase-like"/>
    <property type="match status" value="1"/>
</dbReference>
<dbReference type="EMBL" id="JXII01000009">
    <property type="protein sequence ID" value="KIH69875.1"/>
    <property type="molecule type" value="Genomic_DNA"/>
</dbReference>
<dbReference type="Gene3D" id="3.40.50.880">
    <property type="match status" value="1"/>
</dbReference>
<keyword evidence="1 5" id="KW-0315">Glutamine amidotransferase</keyword>
<name>A0A0C2H7R8_9STAP</name>
<dbReference type="CDD" id="cd01743">
    <property type="entry name" value="GATase1_Anthranilate_Synthase"/>
    <property type="match status" value="1"/>
</dbReference>
<dbReference type="Proteomes" id="UP000527860">
    <property type="component" value="Unassembled WGS sequence"/>
</dbReference>
<dbReference type="PROSITE" id="PS51273">
    <property type="entry name" value="GATASE_TYPE_1"/>
    <property type="match status" value="1"/>
</dbReference>
<dbReference type="PRINTS" id="PR00096">
    <property type="entry name" value="GATASE"/>
</dbReference>
<protein>
    <submittedName>
        <fullName evidence="4">Aminodeoxychorismate/anthranilate synthase component II</fullName>
    </submittedName>
    <submittedName>
        <fullName evidence="3">Anthranilate synthase subunit II</fullName>
    </submittedName>
    <submittedName>
        <fullName evidence="5">Type 1 glutamine amidotransferase</fullName>
    </submittedName>
</protein>
<dbReference type="GO" id="GO:0004049">
    <property type="term" value="F:anthranilate synthase activity"/>
    <property type="evidence" value="ECO:0007669"/>
    <property type="project" value="TreeGrafter"/>
</dbReference>
<keyword evidence="8" id="KW-1185">Reference proteome</keyword>
<dbReference type="InterPro" id="IPR006221">
    <property type="entry name" value="TrpG/PapA_dom"/>
</dbReference>
<dbReference type="RefSeq" id="WP_040106516.1">
    <property type="nucleotide sequence ID" value="NZ_BMCA01000001.1"/>
</dbReference>
<keyword evidence="5" id="KW-0808">Transferase</keyword>
<gene>
    <name evidence="5" type="ORF">CFN03_00215</name>
    <name evidence="4" type="ORF">F7P68_0011525</name>
    <name evidence="3" type="ORF">SN16_10115</name>
</gene>
<organism evidence="3 6">
    <name type="scientific">Salinicoccus roseus</name>
    <dbReference type="NCBI Taxonomy" id="45670"/>
    <lineage>
        <taxon>Bacteria</taxon>
        <taxon>Bacillati</taxon>
        <taxon>Bacillota</taxon>
        <taxon>Bacilli</taxon>
        <taxon>Bacillales</taxon>
        <taxon>Staphylococcaceae</taxon>
        <taxon>Salinicoccus</taxon>
    </lineage>
</organism>
<dbReference type="EMBL" id="NPEZ01000001">
    <property type="protein sequence ID" value="OZT77751.1"/>
    <property type="molecule type" value="Genomic_DNA"/>
</dbReference>
<dbReference type="GeneID" id="77845911"/>
<reference evidence="5 7" key="2">
    <citation type="submission" date="2017-07" db="EMBL/GenBank/DDBJ databases">
        <title>Shotgun whole genome sequences of three halophilic bacterial isolates.</title>
        <authorList>
            <person name="Pozzo T."/>
            <person name="Higdon S.M."/>
            <person name="Quillaguaman J."/>
        </authorList>
    </citation>
    <scope>NUCLEOTIDE SEQUENCE [LARGE SCALE GENOMIC DNA]</scope>
    <source>
        <strain evidence="5 7">BU-1</strain>
    </source>
</reference>